<evidence type="ECO:0000256" key="3">
    <source>
        <dbReference type="ARBA" id="ARBA00022741"/>
    </source>
</evidence>
<dbReference type="PANTHER" id="PTHR43820">
    <property type="entry name" value="HIGH-AFFINITY BRANCHED-CHAIN AMINO ACID TRANSPORT ATP-BINDING PROTEIN LIVF"/>
    <property type="match status" value="1"/>
</dbReference>
<dbReference type="InterPro" id="IPR003439">
    <property type="entry name" value="ABC_transporter-like_ATP-bd"/>
</dbReference>
<evidence type="ECO:0000313" key="7">
    <source>
        <dbReference type="EMBL" id="MCY0149266.1"/>
    </source>
</evidence>
<dbReference type="InterPro" id="IPR027417">
    <property type="entry name" value="P-loop_NTPase"/>
</dbReference>
<organism evidence="7 8">
    <name type="scientific">Hoeflea algicola</name>
    <dbReference type="NCBI Taxonomy" id="2983763"/>
    <lineage>
        <taxon>Bacteria</taxon>
        <taxon>Pseudomonadati</taxon>
        <taxon>Pseudomonadota</taxon>
        <taxon>Alphaproteobacteria</taxon>
        <taxon>Hyphomicrobiales</taxon>
        <taxon>Rhizobiaceae</taxon>
        <taxon>Hoeflea</taxon>
    </lineage>
</organism>
<dbReference type="PANTHER" id="PTHR43820:SF4">
    <property type="entry name" value="HIGH-AFFINITY BRANCHED-CHAIN AMINO ACID TRANSPORT ATP-BINDING PROTEIN LIVF"/>
    <property type="match status" value="1"/>
</dbReference>
<dbReference type="PROSITE" id="PS50893">
    <property type="entry name" value="ABC_TRANSPORTER_2"/>
    <property type="match status" value="1"/>
</dbReference>
<keyword evidence="8" id="KW-1185">Reference proteome</keyword>
<dbReference type="Proteomes" id="UP001073227">
    <property type="component" value="Unassembled WGS sequence"/>
</dbReference>
<evidence type="ECO:0000256" key="4">
    <source>
        <dbReference type="ARBA" id="ARBA00022840"/>
    </source>
</evidence>
<dbReference type="Gene3D" id="3.40.50.300">
    <property type="entry name" value="P-loop containing nucleotide triphosphate hydrolases"/>
    <property type="match status" value="1"/>
</dbReference>
<proteinExistence type="inferred from homology"/>
<dbReference type="SUPFAM" id="SSF52540">
    <property type="entry name" value="P-loop containing nucleoside triphosphate hydrolases"/>
    <property type="match status" value="1"/>
</dbReference>
<evidence type="ECO:0000256" key="1">
    <source>
        <dbReference type="ARBA" id="ARBA00005417"/>
    </source>
</evidence>
<name>A0ABT3ZCA9_9HYPH</name>
<keyword evidence="3" id="KW-0547">Nucleotide-binding</keyword>
<accession>A0ABT3ZCA9</accession>
<dbReference type="GO" id="GO:0005524">
    <property type="term" value="F:ATP binding"/>
    <property type="evidence" value="ECO:0007669"/>
    <property type="project" value="UniProtKB-KW"/>
</dbReference>
<evidence type="ECO:0000256" key="5">
    <source>
        <dbReference type="ARBA" id="ARBA00022970"/>
    </source>
</evidence>
<gene>
    <name evidence="7" type="ORF">OEG84_16510</name>
</gene>
<keyword evidence="4 7" id="KW-0067">ATP-binding</keyword>
<keyword evidence="5" id="KW-0029">Amino-acid transport</keyword>
<comment type="caution">
    <text evidence="7">The sequence shown here is derived from an EMBL/GenBank/DDBJ whole genome shotgun (WGS) entry which is preliminary data.</text>
</comment>
<dbReference type="EMBL" id="JAOVZR010000001">
    <property type="protein sequence ID" value="MCY0149266.1"/>
    <property type="molecule type" value="Genomic_DNA"/>
</dbReference>
<evidence type="ECO:0000256" key="2">
    <source>
        <dbReference type="ARBA" id="ARBA00022448"/>
    </source>
</evidence>
<dbReference type="Pfam" id="PF00005">
    <property type="entry name" value="ABC_tran"/>
    <property type="match status" value="1"/>
</dbReference>
<keyword evidence="2" id="KW-0813">Transport</keyword>
<dbReference type="RefSeq" id="WP_267654768.1">
    <property type="nucleotide sequence ID" value="NZ_JAOVZR010000001.1"/>
</dbReference>
<dbReference type="PROSITE" id="PS00211">
    <property type="entry name" value="ABC_TRANSPORTER_1"/>
    <property type="match status" value="1"/>
</dbReference>
<protein>
    <submittedName>
        <fullName evidence="7">ABC transporter ATP-binding protein</fullName>
    </submittedName>
</protein>
<dbReference type="SMART" id="SM00382">
    <property type="entry name" value="AAA"/>
    <property type="match status" value="1"/>
</dbReference>
<evidence type="ECO:0000313" key="8">
    <source>
        <dbReference type="Proteomes" id="UP001073227"/>
    </source>
</evidence>
<reference evidence="7" key="1">
    <citation type="submission" date="2022-10" db="EMBL/GenBank/DDBJ databases">
        <title>Hoeflea sp. G2-23, isolated from marine algae.</title>
        <authorList>
            <person name="Kristyanto S."/>
            <person name="Kim J.M."/>
            <person name="Jeon C.O."/>
        </authorList>
    </citation>
    <scope>NUCLEOTIDE SEQUENCE</scope>
    <source>
        <strain evidence="7">G2-23</strain>
    </source>
</reference>
<dbReference type="InterPro" id="IPR052156">
    <property type="entry name" value="BCAA_Transport_ATP-bd_LivF"/>
</dbReference>
<feature type="domain" description="ABC transporter" evidence="6">
    <location>
        <begin position="1"/>
        <end position="239"/>
    </location>
</feature>
<dbReference type="InterPro" id="IPR003593">
    <property type="entry name" value="AAA+_ATPase"/>
</dbReference>
<comment type="similarity">
    <text evidence="1">Belongs to the ABC transporter superfamily.</text>
</comment>
<evidence type="ECO:0000259" key="6">
    <source>
        <dbReference type="PROSITE" id="PS50893"/>
    </source>
</evidence>
<dbReference type="InterPro" id="IPR017871">
    <property type="entry name" value="ABC_transporter-like_CS"/>
</dbReference>
<dbReference type="CDD" id="cd03224">
    <property type="entry name" value="ABC_TM1139_LivF_branched"/>
    <property type="match status" value="1"/>
</dbReference>
<sequence>MRNEDVSLGIDGLSASYGKVPVLRDVSVSIRKGEIVTLIGGNGAGKSTLMKAICGLVKPTGGKVTLFGEDVTGLAPHNLVTRGLSLVPEGRRLFGPMSVHENLDMGAYARRDSEIAADIEMVLDYFPALKGRLHEPAGALSGGQQQMVAVARALMSKPKILLLDEPTIGLAPAIVDTIAEIVTTIAKSGVDILLVEQNAEVALAIAKYAYILENGVITAEGPSAELAKSEEIQRAYLGI</sequence>